<feature type="region of interest" description="Disordered" evidence="13">
    <location>
        <begin position="495"/>
        <end position="558"/>
    </location>
</feature>
<proteinExistence type="inferred from homology"/>
<feature type="domain" description="RING-type" evidence="14">
    <location>
        <begin position="14"/>
        <end position="54"/>
    </location>
</feature>
<feature type="compositionally biased region" description="Low complexity" evidence="13">
    <location>
        <begin position="633"/>
        <end position="656"/>
    </location>
</feature>
<evidence type="ECO:0000256" key="13">
    <source>
        <dbReference type="SAM" id="MobiDB-lite"/>
    </source>
</evidence>
<keyword evidence="6" id="KW-0597">Phosphoprotein</keyword>
<dbReference type="InterPro" id="IPR001841">
    <property type="entry name" value="Znf_RING"/>
</dbReference>
<keyword evidence="16" id="KW-1185">Reference proteome</keyword>
<gene>
    <name evidence="15" type="ORF">BDV98DRAFT_578801</name>
</gene>
<dbReference type="GO" id="GO:0072344">
    <property type="term" value="P:rescue of stalled ribosome"/>
    <property type="evidence" value="ECO:0007669"/>
    <property type="project" value="InterPro"/>
</dbReference>
<dbReference type="InterPro" id="IPR013087">
    <property type="entry name" value="Znf_C2H2_type"/>
</dbReference>
<evidence type="ECO:0000313" key="15">
    <source>
        <dbReference type="EMBL" id="TFL07380.1"/>
    </source>
</evidence>
<evidence type="ECO:0000313" key="16">
    <source>
        <dbReference type="Proteomes" id="UP000305067"/>
    </source>
</evidence>
<dbReference type="InterPro" id="IPR057634">
    <property type="entry name" value="PAH_ZNF598/HEL2"/>
</dbReference>
<dbReference type="PANTHER" id="PTHR22938">
    <property type="entry name" value="ZINC FINGER PROTEIN 598"/>
    <property type="match status" value="1"/>
</dbReference>
<keyword evidence="10" id="KW-0862">Zinc</keyword>
<organism evidence="15 16">
    <name type="scientific">Pterulicium gracile</name>
    <dbReference type="NCBI Taxonomy" id="1884261"/>
    <lineage>
        <taxon>Eukaryota</taxon>
        <taxon>Fungi</taxon>
        <taxon>Dikarya</taxon>
        <taxon>Basidiomycota</taxon>
        <taxon>Agaricomycotina</taxon>
        <taxon>Agaricomycetes</taxon>
        <taxon>Agaricomycetidae</taxon>
        <taxon>Agaricales</taxon>
        <taxon>Pleurotineae</taxon>
        <taxon>Pterulaceae</taxon>
        <taxon>Pterulicium</taxon>
    </lineage>
</organism>
<feature type="compositionally biased region" description="Low complexity" evidence="13">
    <location>
        <begin position="497"/>
        <end position="506"/>
    </location>
</feature>
<evidence type="ECO:0000256" key="10">
    <source>
        <dbReference type="ARBA" id="ARBA00022833"/>
    </source>
</evidence>
<dbReference type="PANTHER" id="PTHR22938:SF0">
    <property type="entry name" value="E3 UBIQUITIN-PROTEIN LIGASE ZNF598"/>
    <property type="match status" value="1"/>
</dbReference>
<comment type="catalytic activity">
    <reaction evidence="1">
        <text>S-ubiquitinyl-[E2 ubiquitin-conjugating enzyme]-L-cysteine + [acceptor protein]-L-lysine = [E2 ubiquitin-conjugating enzyme]-L-cysteine + N(6)-ubiquitinyl-[acceptor protein]-L-lysine.</text>
        <dbReference type="EC" id="2.3.2.27"/>
    </reaction>
</comment>
<evidence type="ECO:0000256" key="1">
    <source>
        <dbReference type="ARBA" id="ARBA00000900"/>
    </source>
</evidence>
<evidence type="ECO:0000256" key="5">
    <source>
        <dbReference type="ARBA" id="ARBA00022490"/>
    </source>
</evidence>
<keyword evidence="7" id="KW-0808">Transferase</keyword>
<evidence type="ECO:0000259" key="14">
    <source>
        <dbReference type="PROSITE" id="PS50089"/>
    </source>
</evidence>
<dbReference type="GO" id="GO:0061630">
    <property type="term" value="F:ubiquitin protein ligase activity"/>
    <property type="evidence" value="ECO:0007669"/>
    <property type="project" value="UniProtKB-EC"/>
</dbReference>
<keyword evidence="9 12" id="KW-0863">Zinc-finger</keyword>
<dbReference type="EC" id="2.3.2.27" evidence="4"/>
<dbReference type="Pfam" id="PF23230">
    <property type="entry name" value="zf-C2H2_13"/>
    <property type="match status" value="1"/>
</dbReference>
<comment type="subcellular location">
    <subcellularLocation>
        <location evidence="2">Cytoplasm</location>
    </subcellularLocation>
</comment>
<dbReference type="PROSITE" id="PS50089">
    <property type="entry name" value="ZF_RING_2"/>
    <property type="match status" value="1"/>
</dbReference>
<evidence type="ECO:0000256" key="3">
    <source>
        <dbReference type="ARBA" id="ARBA00004906"/>
    </source>
</evidence>
<evidence type="ECO:0000256" key="7">
    <source>
        <dbReference type="ARBA" id="ARBA00022679"/>
    </source>
</evidence>
<evidence type="ECO:0000256" key="8">
    <source>
        <dbReference type="ARBA" id="ARBA00022723"/>
    </source>
</evidence>
<dbReference type="Proteomes" id="UP000305067">
    <property type="component" value="Unassembled WGS sequence"/>
</dbReference>
<dbReference type="SUPFAM" id="SSF57850">
    <property type="entry name" value="RING/U-box"/>
    <property type="match status" value="1"/>
</dbReference>
<dbReference type="GO" id="GO:0016567">
    <property type="term" value="P:protein ubiquitination"/>
    <property type="evidence" value="ECO:0007669"/>
    <property type="project" value="TreeGrafter"/>
</dbReference>
<dbReference type="GO" id="GO:0008270">
    <property type="term" value="F:zinc ion binding"/>
    <property type="evidence" value="ECO:0007669"/>
    <property type="project" value="UniProtKB-KW"/>
</dbReference>
<evidence type="ECO:0000256" key="6">
    <source>
        <dbReference type="ARBA" id="ARBA00022553"/>
    </source>
</evidence>
<dbReference type="SMART" id="SM00355">
    <property type="entry name" value="ZnF_C2H2"/>
    <property type="match status" value="5"/>
</dbReference>
<dbReference type="GO" id="GO:0043022">
    <property type="term" value="F:ribosome binding"/>
    <property type="evidence" value="ECO:0007669"/>
    <property type="project" value="TreeGrafter"/>
</dbReference>
<comment type="pathway">
    <text evidence="3">Protein modification; protein ubiquitination.</text>
</comment>
<sequence length="682" mass="74627">MEQTDSAASQAEICFICAEPIKYYAVPQCNHRTCHVCSLRLRALYKKLDCTFCKEPQPTVILTESPDAGFASFSPESIPYKDSRLSIFFETQEMMDDALLLLRFNCADESCDYIANGWGDLRLHVRAAHNKLMCDLCIRSKKVFAHEHALYNHNQLVVHLPSMPHRAQRTTPKDIEGGIHPYCEFCRECFFSDDELYSHMRERHEDCFICKKNDIRDLYFQNYDSLEKHFNKSHFACQHATCLTQKFVVFNTALDLQGHMMDAHRGEMSAKDLRDAQRIHVDFEESFVPGSGRRGGGRQRGGAPEPSIRQQAQPPPPSAQPARVESGGRRRVIFGSSLTSENTSGPASAAQTPPQSRSQVHTPDLSQANADPAVLERHAALIHRLESMTPNKPSAVPAVKAAIRGYRSSEASAKDLISTVWAVLDQKLEGTASIINAFVDLLEEEDKKQDLLASWRAFDIEQRRQFPELAPRASTSSGGGYAGIASGRLLNIKHTSSARSSNQSSRRVWDRVAQAAGQPPANGSTPRNAFPSLQAKAGPAPRVVPGSQAPTWKPNKPSMVAPAPAVAFPSLGASSSRPFSVSRPAPGPRATPPKINNSMFPELPTATNIREKPPISGNSSLRNILGSKPPPSNLWNGSSSSSNMDPPTSESTAAAAPQNSSKGKGKKGKGKTVYTLSSFQAG</sequence>
<feature type="compositionally biased region" description="Polar residues" evidence="13">
    <location>
        <begin position="336"/>
        <end position="366"/>
    </location>
</feature>
<dbReference type="PROSITE" id="PS00028">
    <property type="entry name" value="ZINC_FINGER_C2H2_1"/>
    <property type="match status" value="1"/>
</dbReference>
<comment type="similarity">
    <text evidence="11">Belongs to the ZNF598/HEL2 family.</text>
</comment>
<dbReference type="EMBL" id="ML178814">
    <property type="protein sequence ID" value="TFL07380.1"/>
    <property type="molecule type" value="Genomic_DNA"/>
</dbReference>
<dbReference type="CDD" id="cd16615">
    <property type="entry name" value="RING-HC_ZNF598"/>
    <property type="match status" value="1"/>
</dbReference>
<evidence type="ECO:0000256" key="9">
    <source>
        <dbReference type="ARBA" id="ARBA00022771"/>
    </source>
</evidence>
<accession>A0A5C3R2I6</accession>
<keyword evidence="8" id="KW-0479">Metal-binding</keyword>
<dbReference type="GO" id="GO:0005737">
    <property type="term" value="C:cytoplasm"/>
    <property type="evidence" value="ECO:0007669"/>
    <property type="project" value="UniProtKB-SubCell"/>
</dbReference>
<keyword evidence="5" id="KW-0963">Cytoplasm</keyword>
<dbReference type="InterPro" id="IPR041888">
    <property type="entry name" value="RING-HC_ZNF598/HEL2"/>
</dbReference>
<feature type="region of interest" description="Disordered" evidence="13">
    <location>
        <begin position="284"/>
        <end position="366"/>
    </location>
</feature>
<reference evidence="15 16" key="1">
    <citation type="journal article" date="2019" name="Nat. Ecol. Evol.">
        <title>Megaphylogeny resolves global patterns of mushroom evolution.</title>
        <authorList>
            <person name="Varga T."/>
            <person name="Krizsan K."/>
            <person name="Foldi C."/>
            <person name="Dima B."/>
            <person name="Sanchez-Garcia M."/>
            <person name="Sanchez-Ramirez S."/>
            <person name="Szollosi G.J."/>
            <person name="Szarkandi J.G."/>
            <person name="Papp V."/>
            <person name="Albert L."/>
            <person name="Andreopoulos W."/>
            <person name="Angelini C."/>
            <person name="Antonin V."/>
            <person name="Barry K.W."/>
            <person name="Bougher N.L."/>
            <person name="Buchanan P."/>
            <person name="Buyck B."/>
            <person name="Bense V."/>
            <person name="Catcheside P."/>
            <person name="Chovatia M."/>
            <person name="Cooper J."/>
            <person name="Damon W."/>
            <person name="Desjardin D."/>
            <person name="Finy P."/>
            <person name="Geml J."/>
            <person name="Haridas S."/>
            <person name="Hughes K."/>
            <person name="Justo A."/>
            <person name="Karasinski D."/>
            <person name="Kautmanova I."/>
            <person name="Kiss B."/>
            <person name="Kocsube S."/>
            <person name="Kotiranta H."/>
            <person name="LaButti K.M."/>
            <person name="Lechner B.E."/>
            <person name="Liimatainen K."/>
            <person name="Lipzen A."/>
            <person name="Lukacs Z."/>
            <person name="Mihaltcheva S."/>
            <person name="Morgado L.N."/>
            <person name="Niskanen T."/>
            <person name="Noordeloos M.E."/>
            <person name="Ohm R.A."/>
            <person name="Ortiz-Santana B."/>
            <person name="Ovrebo C."/>
            <person name="Racz N."/>
            <person name="Riley R."/>
            <person name="Savchenko A."/>
            <person name="Shiryaev A."/>
            <person name="Soop K."/>
            <person name="Spirin V."/>
            <person name="Szebenyi C."/>
            <person name="Tomsovsky M."/>
            <person name="Tulloss R.E."/>
            <person name="Uehling J."/>
            <person name="Grigoriev I.V."/>
            <person name="Vagvolgyi C."/>
            <person name="Papp T."/>
            <person name="Martin F.M."/>
            <person name="Miettinen O."/>
            <person name="Hibbett D.S."/>
            <person name="Nagy L.G."/>
        </authorList>
    </citation>
    <scope>NUCLEOTIDE SEQUENCE [LARGE SCALE GENOMIC DNA]</scope>
    <source>
        <strain evidence="15 16">CBS 309.79</strain>
    </source>
</reference>
<dbReference type="OrthoDB" id="3838338at2759"/>
<dbReference type="STRING" id="1884261.A0A5C3R2I6"/>
<protein>
    <recommendedName>
        <fullName evidence="4">RING-type E3 ubiquitin transferase</fullName>
        <ecNumber evidence="4">2.3.2.27</ecNumber>
    </recommendedName>
</protein>
<evidence type="ECO:0000256" key="11">
    <source>
        <dbReference type="ARBA" id="ARBA00035113"/>
    </source>
</evidence>
<dbReference type="Pfam" id="PF25447">
    <property type="entry name" value="RING_ZNF598"/>
    <property type="match status" value="1"/>
</dbReference>
<dbReference type="InterPro" id="IPR056437">
    <property type="entry name" value="Znf-C2H2_ZNF598/HEL2"/>
</dbReference>
<dbReference type="AlphaFoldDB" id="A0A5C3R2I6"/>
<dbReference type="InterPro" id="IPR044288">
    <property type="entry name" value="ZNF598/HEL2"/>
</dbReference>
<dbReference type="Pfam" id="PF23202">
    <property type="entry name" value="PAH_ZNF598"/>
    <property type="match status" value="1"/>
</dbReference>
<evidence type="ECO:0000256" key="4">
    <source>
        <dbReference type="ARBA" id="ARBA00012483"/>
    </source>
</evidence>
<evidence type="ECO:0000256" key="12">
    <source>
        <dbReference type="PROSITE-ProRule" id="PRU00175"/>
    </source>
</evidence>
<name>A0A5C3R2I6_9AGAR</name>
<feature type="region of interest" description="Disordered" evidence="13">
    <location>
        <begin position="571"/>
        <end position="682"/>
    </location>
</feature>
<evidence type="ECO:0000256" key="2">
    <source>
        <dbReference type="ARBA" id="ARBA00004496"/>
    </source>
</evidence>